<dbReference type="AlphaFoldDB" id="A0A6A1Q0B9"/>
<dbReference type="OrthoDB" id="10465346at2759"/>
<accession>A0A6A1Q0B9</accession>
<keyword evidence="2" id="KW-1185">Reference proteome</keyword>
<dbReference type="EMBL" id="SGJD01001174">
    <property type="protein sequence ID" value="KAB0401648.1"/>
    <property type="molecule type" value="Genomic_DNA"/>
</dbReference>
<gene>
    <name evidence="1" type="ORF">E2I00_018988</name>
</gene>
<proteinExistence type="predicted"/>
<evidence type="ECO:0000313" key="1">
    <source>
        <dbReference type="EMBL" id="KAB0401648.1"/>
    </source>
</evidence>
<name>A0A6A1Q0B9_BALPH</name>
<dbReference type="Proteomes" id="UP000437017">
    <property type="component" value="Unassembled WGS sequence"/>
</dbReference>
<comment type="caution">
    <text evidence="1">The sequence shown here is derived from an EMBL/GenBank/DDBJ whole genome shotgun (WGS) entry which is preliminary data.</text>
</comment>
<sequence>MTGPKYFTWPSVCCRDVAWNLEKSLVGPNNVPVHGYSHCFPTRDMEPNVEALSSRGPSCAQDAHATPAAWQSQRCPLGISSLRVFPPNMEVHGDNT</sequence>
<organism evidence="1 2">
    <name type="scientific">Balaenoptera physalus</name>
    <name type="common">Fin whale</name>
    <name type="synonym">Balaena physalus</name>
    <dbReference type="NCBI Taxonomy" id="9770"/>
    <lineage>
        <taxon>Eukaryota</taxon>
        <taxon>Metazoa</taxon>
        <taxon>Chordata</taxon>
        <taxon>Craniata</taxon>
        <taxon>Vertebrata</taxon>
        <taxon>Euteleostomi</taxon>
        <taxon>Mammalia</taxon>
        <taxon>Eutheria</taxon>
        <taxon>Laurasiatheria</taxon>
        <taxon>Artiodactyla</taxon>
        <taxon>Whippomorpha</taxon>
        <taxon>Cetacea</taxon>
        <taxon>Mysticeti</taxon>
        <taxon>Balaenopteridae</taxon>
        <taxon>Balaenoptera</taxon>
    </lineage>
</organism>
<protein>
    <submittedName>
        <fullName evidence="1">Uncharacterized protein</fullName>
    </submittedName>
</protein>
<reference evidence="1 2" key="1">
    <citation type="journal article" date="2019" name="PLoS ONE">
        <title>Genomic analyses reveal an absence of contemporary introgressive admixture between fin whales and blue whales, despite known hybrids.</title>
        <authorList>
            <person name="Westbury M.V."/>
            <person name="Petersen B."/>
            <person name="Lorenzen E.D."/>
        </authorList>
    </citation>
    <scope>NUCLEOTIDE SEQUENCE [LARGE SCALE GENOMIC DNA]</scope>
    <source>
        <strain evidence="1">FinWhale-01</strain>
    </source>
</reference>
<evidence type="ECO:0000313" key="2">
    <source>
        <dbReference type="Proteomes" id="UP000437017"/>
    </source>
</evidence>